<dbReference type="Proteomes" id="UP000270411">
    <property type="component" value="Plasmid unnamed1"/>
</dbReference>
<proteinExistence type="predicted"/>
<keyword evidence="2" id="KW-0614">Plasmid</keyword>
<dbReference type="AlphaFoldDB" id="A0A3G8GV78"/>
<dbReference type="OrthoDB" id="6942220at2"/>
<geneLocation type="plasmid" evidence="2">
    <name>unnamed1</name>
</geneLocation>
<sequence>MTYRTNATRMLAGAGAAILLLASGAAGADPHSDGLAFGKGQLGGLNDKVNPQNAQDLPFYTNNPPQAGGFGGPSLFSLGVGRITTCKTAEHGPDSVANQECDAVNFLAKNPQDRVKIPVNPNDPIIKGIGDTINNAKPGNVTDSGCYPKTTTTPAQHETEVCNEYLVTEDKQCTMGQVVEVDAKSNYQCNITKNSTYLTNCDKVLIVQCGGGYCDTGGILPLTVSATTGSANIRYEAPYLWITHNYQTQYWVESSTFAFNIRNVSEVKTFLWEYTYVDNWIWIAINGQKVGVRANNGTPAQAQYADKFELGYYINDQNNAQYPDGTIDLGAGGVWGVERPNNFEIAENVDLKPYLRNGTNVIEFKLANGAGPGNGNIRINAQQYCPCTEYWENQCTLLEQKS</sequence>
<gene>
    <name evidence="2" type="ORF">EHF44_01150</name>
</gene>
<dbReference type="KEGG" id="cpau:EHF44_01150"/>
<accession>A0A3G8GV78</accession>
<dbReference type="EMBL" id="CP033968">
    <property type="protein sequence ID" value="AZG12113.1"/>
    <property type="molecule type" value="Genomic_DNA"/>
</dbReference>
<protein>
    <recommendedName>
        <fullName evidence="4">Conjugal transfer protein TraN</fullName>
    </recommendedName>
</protein>
<feature type="signal peptide" evidence="1">
    <location>
        <begin position="1"/>
        <end position="28"/>
    </location>
</feature>
<keyword evidence="1" id="KW-0732">Signal</keyword>
<evidence type="ECO:0008006" key="4">
    <source>
        <dbReference type="Google" id="ProtNLM"/>
    </source>
</evidence>
<evidence type="ECO:0000313" key="3">
    <source>
        <dbReference type="Proteomes" id="UP000270411"/>
    </source>
</evidence>
<organism evidence="2 3">
    <name type="scientific">Cupriavidus pauculus</name>
    <dbReference type="NCBI Taxonomy" id="82633"/>
    <lineage>
        <taxon>Bacteria</taxon>
        <taxon>Pseudomonadati</taxon>
        <taxon>Pseudomonadota</taxon>
        <taxon>Betaproteobacteria</taxon>
        <taxon>Burkholderiales</taxon>
        <taxon>Burkholderiaceae</taxon>
        <taxon>Cupriavidus</taxon>
    </lineage>
</organism>
<feature type="chain" id="PRO_5017920804" description="Conjugal transfer protein TraN" evidence="1">
    <location>
        <begin position="29"/>
        <end position="402"/>
    </location>
</feature>
<name>A0A3G8GV78_9BURK</name>
<dbReference type="RefSeq" id="WP_017510873.1">
    <property type="nucleotide sequence ID" value="NZ_CP033968.1"/>
</dbReference>
<reference evidence="3" key="1">
    <citation type="submission" date="2018-11" db="EMBL/GenBank/DDBJ databases">
        <title>FDA dAtabase for Regulatory Grade micrObial Sequences (FDA-ARGOS): Supporting development and validation of Infectious Disease Dx tests.</title>
        <authorList>
            <person name="Goldberg B."/>
            <person name="Campos J."/>
            <person name="Tallon L."/>
            <person name="Sadzewicz L."/>
            <person name="Zhao X."/>
            <person name="Vavikolanu K."/>
            <person name="Mehta A."/>
            <person name="Aluvathingal J."/>
            <person name="Nadendla S."/>
            <person name="Geyer C."/>
            <person name="Nandy P."/>
            <person name="Yan Y."/>
            <person name="Sichtig H."/>
        </authorList>
    </citation>
    <scope>NUCLEOTIDE SEQUENCE [LARGE SCALE GENOMIC DNA]</scope>
    <source>
        <strain evidence="3">FDAARGOS_614</strain>
        <plasmid evidence="3">unnamed1</plasmid>
    </source>
</reference>
<evidence type="ECO:0000313" key="2">
    <source>
        <dbReference type="EMBL" id="AZG12113.1"/>
    </source>
</evidence>
<evidence type="ECO:0000256" key="1">
    <source>
        <dbReference type="SAM" id="SignalP"/>
    </source>
</evidence>